<dbReference type="Pfam" id="PF00176">
    <property type="entry name" value="SNF2-rel_dom"/>
    <property type="match status" value="1"/>
</dbReference>
<dbReference type="InterPro" id="IPR001650">
    <property type="entry name" value="Helicase_C-like"/>
</dbReference>
<feature type="compositionally biased region" description="Polar residues" evidence="13">
    <location>
        <begin position="70"/>
        <end position="80"/>
    </location>
</feature>
<proteinExistence type="predicted"/>
<keyword evidence="5" id="KW-0378">Hydrolase</keyword>
<evidence type="ECO:0000259" key="14">
    <source>
        <dbReference type="PROSITE" id="PS50020"/>
    </source>
</evidence>
<dbReference type="InterPro" id="IPR009071">
    <property type="entry name" value="HMG_box_dom"/>
</dbReference>
<evidence type="ECO:0000256" key="7">
    <source>
        <dbReference type="ARBA" id="ARBA00022833"/>
    </source>
</evidence>
<feature type="region of interest" description="Disordered" evidence="13">
    <location>
        <begin position="1780"/>
        <end position="1864"/>
    </location>
</feature>
<dbReference type="SUPFAM" id="SSF57903">
    <property type="entry name" value="FYVE/PHD zinc finger"/>
    <property type="match status" value="1"/>
</dbReference>
<dbReference type="PROSITE" id="PS50118">
    <property type="entry name" value="HMG_BOX_2"/>
    <property type="match status" value="1"/>
</dbReference>
<dbReference type="Gene3D" id="3.40.50.10810">
    <property type="entry name" value="Tandem AAA-ATPase domain"/>
    <property type="match status" value="1"/>
</dbReference>
<keyword evidence="2" id="KW-0479">Metal-binding</keyword>
<dbReference type="Gene3D" id="3.40.50.300">
    <property type="entry name" value="P-loop containing nucleotide triphosphate hydrolases"/>
    <property type="match status" value="1"/>
</dbReference>
<keyword evidence="11 12" id="KW-0539">Nucleus</keyword>
<evidence type="ECO:0000256" key="11">
    <source>
        <dbReference type="ARBA" id="ARBA00023242"/>
    </source>
</evidence>
<dbReference type="Gene3D" id="1.10.30.10">
    <property type="entry name" value="High mobility group box domain"/>
    <property type="match status" value="1"/>
</dbReference>
<keyword evidence="6" id="KW-0347">Helicase</keyword>
<feature type="compositionally biased region" description="Acidic residues" evidence="13">
    <location>
        <begin position="1407"/>
        <end position="1419"/>
    </location>
</feature>
<dbReference type="PANTHER" id="PTHR45623">
    <property type="entry name" value="CHROMODOMAIN-HELICASE-DNA-BINDING PROTEIN 3-RELATED-RELATED"/>
    <property type="match status" value="1"/>
</dbReference>
<evidence type="ECO:0000256" key="1">
    <source>
        <dbReference type="ARBA" id="ARBA00004123"/>
    </source>
</evidence>
<feature type="domain" description="Helicase ATP-binding" evidence="16">
    <location>
        <begin position="882"/>
        <end position="1052"/>
    </location>
</feature>
<dbReference type="SMART" id="SM00398">
    <property type="entry name" value="HMG"/>
    <property type="match status" value="1"/>
</dbReference>
<evidence type="ECO:0000256" key="12">
    <source>
        <dbReference type="PROSITE-ProRule" id="PRU00267"/>
    </source>
</evidence>
<feature type="compositionally biased region" description="Polar residues" evidence="13">
    <location>
        <begin position="829"/>
        <end position="850"/>
    </location>
</feature>
<dbReference type="InterPro" id="IPR000330">
    <property type="entry name" value="SNF2_N"/>
</dbReference>
<dbReference type="PROSITE" id="PS51194">
    <property type="entry name" value="HELICASE_CTER"/>
    <property type="match status" value="1"/>
</dbReference>
<dbReference type="GO" id="GO:0004386">
    <property type="term" value="F:helicase activity"/>
    <property type="evidence" value="ECO:0007669"/>
    <property type="project" value="UniProtKB-KW"/>
</dbReference>
<dbReference type="CDD" id="cd18793">
    <property type="entry name" value="SF2_C_SNF"/>
    <property type="match status" value="1"/>
</dbReference>
<feature type="region of interest" description="Disordered" evidence="13">
    <location>
        <begin position="418"/>
        <end position="450"/>
    </location>
</feature>
<dbReference type="SUPFAM" id="SSF52540">
    <property type="entry name" value="P-loop containing nucleoside triphosphate hydrolases"/>
    <property type="match status" value="2"/>
</dbReference>
<dbReference type="GO" id="GO:0005524">
    <property type="term" value="F:ATP binding"/>
    <property type="evidence" value="ECO:0007669"/>
    <property type="project" value="UniProtKB-KW"/>
</dbReference>
<dbReference type="Pfam" id="PF09011">
    <property type="entry name" value="HMG_box_2"/>
    <property type="match status" value="1"/>
</dbReference>
<feature type="region of interest" description="Disordered" evidence="13">
    <location>
        <begin position="819"/>
        <end position="854"/>
    </location>
</feature>
<evidence type="ECO:0000256" key="5">
    <source>
        <dbReference type="ARBA" id="ARBA00022801"/>
    </source>
</evidence>
<dbReference type="GO" id="GO:0042393">
    <property type="term" value="F:histone binding"/>
    <property type="evidence" value="ECO:0007669"/>
    <property type="project" value="TreeGrafter"/>
</dbReference>
<feature type="domain" description="WW" evidence="14">
    <location>
        <begin position="148"/>
        <end position="181"/>
    </location>
</feature>
<evidence type="ECO:0000256" key="8">
    <source>
        <dbReference type="ARBA" id="ARBA00022840"/>
    </source>
</evidence>
<evidence type="ECO:0000256" key="10">
    <source>
        <dbReference type="ARBA" id="ARBA00023125"/>
    </source>
</evidence>
<dbReference type="GO" id="GO:0034728">
    <property type="term" value="P:nucleosome organization"/>
    <property type="evidence" value="ECO:0007669"/>
    <property type="project" value="TreeGrafter"/>
</dbReference>
<gene>
    <name evidence="18" type="ORF">QSP1433_LOCUS13096</name>
</gene>
<dbReference type="GO" id="GO:0140658">
    <property type="term" value="F:ATP-dependent chromatin remodeler activity"/>
    <property type="evidence" value="ECO:0007669"/>
    <property type="project" value="TreeGrafter"/>
</dbReference>
<evidence type="ECO:0000256" key="2">
    <source>
        <dbReference type="ARBA" id="ARBA00022723"/>
    </source>
</evidence>
<dbReference type="SMART" id="SM00456">
    <property type="entry name" value="WW"/>
    <property type="match status" value="1"/>
</dbReference>
<evidence type="ECO:0000256" key="6">
    <source>
        <dbReference type="ARBA" id="ARBA00022806"/>
    </source>
</evidence>
<evidence type="ECO:0000313" key="18">
    <source>
        <dbReference type="EMBL" id="CAD9697125.1"/>
    </source>
</evidence>
<dbReference type="SMART" id="SM00487">
    <property type="entry name" value="DEXDc"/>
    <property type="match status" value="1"/>
</dbReference>
<keyword evidence="3" id="KW-0547">Nucleotide-binding</keyword>
<evidence type="ECO:0000259" key="16">
    <source>
        <dbReference type="PROSITE" id="PS51192"/>
    </source>
</evidence>
<feature type="region of interest" description="Disordered" evidence="13">
    <location>
        <begin position="212"/>
        <end position="234"/>
    </location>
</feature>
<evidence type="ECO:0000256" key="4">
    <source>
        <dbReference type="ARBA" id="ARBA00022771"/>
    </source>
</evidence>
<feature type="region of interest" description="Disordered" evidence="13">
    <location>
        <begin position="57"/>
        <end position="80"/>
    </location>
</feature>
<dbReference type="GO" id="GO:0005634">
    <property type="term" value="C:nucleus"/>
    <property type="evidence" value="ECO:0007669"/>
    <property type="project" value="UniProtKB-SubCell"/>
</dbReference>
<feature type="compositionally biased region" description="Basic and acidic residues" evidence="13">
    <location>
        <begin position="1384"/>
        <end position="1406"/>
    </location>
</feature>
<dbReference type="GO" id="GO:0003682">
    <property type="term" value="F:chromatin binding"/>
    <property type="evidence" value="ECO:0007669"/>
    <property type="project" value="TreeGrafter"/>
</dbReference>
<accession>A0A7S2WMT9</accession>
<feature type="compositionally biased region" description="Polar residues" evidence="13">
    <location>
        <begin position="1849"/>
        <end position="1864"/>
    </location>
</feature>
<feature type="region of interest" description="Disordered" evidence="13">
    <location>
        <begin position="1379"/>
        <end position="1428"/>
    </location>
</feature>
<dbReference type="PANTHER" id="PTHR45623:SF49">
    <property type="entry name" value="SWI_SNF-RELATED MATRIX-ASSOCIATED ACTIN-DEPENDENT REGULATOR OF CHROMATIN SUBFAMILY A MEMBER 5"/>
    <property type="match status" value="1"/>
</dbReference>
<dbReference type="InterPro" id="IPR014001">
    <property type="entry name" value="Helicase_ATP-bd"/>
</dbReference>
<comment type="subcellular location">
    <subcellularLocation>
        <location evidence="1">Nucleus</location>
    </subcellularLocation>
</comment>
<dbReference type="InterPro" id="IPR011011">
    <property type="entry name" value="Znf_FYVE_PHD"/>
</dbReference>
<dbReference type="Gene3D" id="2.20.70.10">
    <property type="match status" value="1"/>
</dbReference>
<keyword evidence="8" id="KW-0067">ATP-binding</keyword>
<keyword evidence="4" id="KW-0863">Zinc-finger</keyword>
<dbReference type="SUPFAM" id="SSF47095">
    <property type="entry name" value="HMG-box"/>
    <property type="match status" value="1"/>
</dbReference>
<dbReference type="Gene3D" id="3.30.40.10">
    <property type="entry name" value="Zinc/RING finger domain, C3HC4 (zinc finger)"/>
    <property type="match status" value="1"/>
</dbReference>
<feature type="region of interest" description="Disordered" evidence="13">
    <location>
        <begin position="583"/>
        <end position="613"/>
    </location>
</feature>
<dbReference type="InterPro" id="IPR049730">
    <property type="entry name" value="SNF2/RAD54-like_C"/>
</dbReference>
<evidence type="ECO:0000256" key="3">
    <source>
        <dbReference type="ARBA" id="ARBA00022741"/>
    </source>
</evidence>
<feature type="compositionally biased region" description="Basic and acidic residues" evidence="13">
    <location>
        <begin position="583"/>
        <end position="595"/>
    </location>
</feature>
<dbReference type="InterPro" id="IPR036910">
    <property type="entry name" value="HMG_box_dom_sf"/>
</dbReference>
<dbReference type="InterPro" id="IPR027417">
    <property type="entry name" value="P-loop_NTPase"/>
</dbReference>
<sequence>MFNGGQDARQQPSRAAADSFAATGAAKNDAAQQRSAPANQGYGNVTNYNYLSSQQQQGNYYSQSGGAQGTQQNQFGHMLTGTQGNASAQQLQNIQMMMRGQQQQQNFGFQGGNTGTFEQAGGRGFVPAQQQQYRQPVYQQQTQSSAFTPQREQWIEAKDSTGRAYWYNPRTSQTHWYDPGLVEVGIQMIRKREQPPQHILEHLKRYKWEKYQSTGGAPGGNTATSSSAVANQGQTLEERQKYERQRMEAMQLSRQKQQELELKRAQEKAADDKLAQERYAKLKKEAPRKSKALLRKFLDSIGYSTYWVTESMLMDAIRFVEPTERADEFEREFESAAAFAIEHYQKADAAMAEKKRTEETRLMTLEDVNINFAGTPKASAGISAEARKERLKLEFEEFFKFKSAKMLGKNDWKANAKKTEAEAPAAIPVPKKRKREEPPPAVGRRPKRQTRSRLMQVEGHMVLKSNNYGMDESVQSNLKPVDLRKNVKPARSAFIFFSSETSQLLKREDPSLTFRDMQKQVSERWRVLDPSRKAVYMEKAKMDKTRVAQELYAAADQELKNKEFNANLVKEQLEKEQLIKQAREESAQLEQDVRRSGRTGGGTTPTGKGPPRPQYMDIIDAAVISLGPRAGVSPENVADWVKQTKLGRLFLGRLKAEYDSSFLQKTMKKGLNKMRYTCDSRRGYPREISKLKLAPQTMKNFANALTYKEIKEAEKLERATAKGLSFTASRLQRQHDVEKARTEHREAMKEAIFESNQKKWAFMYRHKDMILPFVDDTVKEKLEHAATLLREMGKGDWLENDPSGYEQEDKQLEELHKKKTEEEKLAKESTQAETANGSEPGTPSNKTIDLNNRRKRPTCLQPANIEWGELRPYQMEGLRWLVSTFENGINAILADEMGLGKTLQTISFLTHLKFEMNVGGPFLVIVPLSVLTAWANEFQRWSPDMKVIKLHSSSKEERDRLKRDTLSDFSKFDVVITTFEMIISNNMKNLLSNRMWWRYVVIDEGHKIKNDETDLSIAVRAINCQGRLLLTGTPLQNNLHELWALLNYLYPSMFTSSEQFDQCFDLAKQIVERDMLEKAHYLIRPFVLRRTKGEVEQRMPAKEEIEVKVPLSPMQKHWYKMLLMRDAKLLQRVEASISTGGGDGTNPATGGESAVSDWKKLQSLMMQLRKCCNHPYLFPNAEPAFDGTTKEDIVEASGKLKMLDRLLKRLHENGHRVVIFSQFTATLDILQDFCSLRGYKFSRLDGSTNRVQRAIDIMQYNKEDSTYFAYLMSTRAGGLGINLATADTVILYDSDWNPQVDLQAMDRVHRIGQTKPVHVYRLIAKGTVEERVVQRAKKKLYLDKMVNRGSTSQAEALESLSKAEMLKMLKFGATAVVGGENDSDERITDEQLSKMMDRSKLDGKEDGEVDEETPADEQELNALDFDGTQDNLDIRELNGVTYSKSPTPGEVSQPIPLPAPSGELSLKEIAEQWAKQNPDLYGSKPKRARVSRYVEVDGHTILKANNYSLQEGEKSVFSQELGSRAVTTGVPPGHGRQIAGRDYENEGHCLACWDGGELLLCDQCCASYHEHCLRADQLPAKKKNRLSGSVTWGCPHHSCKICLRKAHASGGMLFRCTECPNAFCEDHLPIDDAHLNENGRELRFEELGQRKPAQAYFIQCSPNCARFAQTRIQKGAMAAIKEATALREKEARAAKAAKLEPPVVADEIVVQRQQDQDDTVGFQARTLPVPSIKIARPAQVKTENSTAASVLPTPSIHTTVVAGSSLEQGAVLNPKVEHDPALADVPKGASGPVLANETQGQEHETTANTGSSYNPAPALDGSGSTLDNEVQKGEVAEGNSNPEQKHQAGSDSTTNARDMQQPCL</sequence>
<dbReference type="GO" id="GO:0003677">
    <property type="term" value="F:DNA binding"/>
    <property type="evidence" value="ECO:0007669"/>
    <property type="project" value="UniProtKB-UniRule"/>
</dbReference>
<dbReference type="CDD" id="cd00084">
    <property type="entry name" value="HMG-box_SF"/>
    <property type="match status" value="1"/>
</dbReference>
<feature type="DNA-binding region" description="HMG box" evidence="12">
    <location>
        <begin position="487"/>
        <end position="555"/>
    </location>
</feature>
<evidence type="ECO:0000256" key="13">
    <source>
        <dbReference type="SAM" id="MobiDB-lite"/>
    </source>
</evidence>
<dbReference type="InterPro" id="IPR038718">
    <property type="entry name" value="SNF2-like_sf"/>
</dbReference>
<dbReference type="SMART" id="SM00490">
    <property type="entry name" value="HELICc"/>
    <property type="match status" value="1"/>
</dbReference>
<feature type="domain" description="Helicase C-terminal" evidence="17">
    <location>
        <begin position="1202"/>
        <end position="1361"/>
    </location>
</feature>
<evidence type="ECO:0000259" key="17">
    <source>
        <dbReference type="PROSITE" id="PS51194"/>
    </source>
</evidence>
<feature type="compositionally biased region" description="Polar residues" evidence="13">
    <location>
        <begin position="30"/>
        <end position="42"/>
    </location>
</feature>
<keyword evidence="7" id="KW-0862">Zinc</keyword>
<reference evidence="18" key="1">
    <citation type="submission" date="2021-01" db="EMBL/GenBank/DDBJ databases">
        <authorList>
            <person name="Corre E."/>
            <person name="Pelletier E."/>
            <person name="Niang G."/>
            <person name="Scheremetjew M."/>
            <person name="Finn R."/>
            <person name="Kale V."/>
            <person name="Holt S."/>
            <person name="Cochrane G."/>
            <person name="Meng A."/>
            <person name="Brown T."/>
            <person name="Cohen L."/>
        </authorList>
    </citation>
    <scope>NUCLEOTIDE SEQUENCE</scope>
    <source>
        <strain evidence="18">NY070348D</strain>
    </source>
</reference>
<dbReference type="GO" id="GO:0016887">
    <property type="term" value="F:ATP hydrolysis activity"/>
    <property type="evidence" value="ECO:0007669"/>
    <property type="project" value="TreeGrafter"/>
</dbReference>
<dbReference type="FunFam" id="3.40.50.10810:FF:000005">
    <property type="entry name" value="Photoperiod-independent early flowering 1"/>
    <property type="match status" value="1"/>
</dbReference>
<dbReference type="InterPro" id="IPR001202">
    <property type="entry name" value="WW_dom"/>
</dbReference>
<dbReference type="PROSITE" id="PS51192">
    <property type="entry name" value="HELICASE_ATP_BIND_1"/>
    <property type="match status" value="1"/>
</dbReference>
<dbReference type="PROSITE" id="PS50020">
    <property type="entry name" value="WW_DOMAIN_2"/>
    <property type="match status" value="1"/>
</dbReference>
<dbReference type="InterPro" id="IPR036020">
    <property type="entry name" value="WW_dom_sf"/>
</dbReference>
<dbReference type="InterPro" id="IPR013083">
    <property type="entry name" value="Znf_RING/FYVE/PHD"/>
</dbReference>
<dbReference type="EMBL" id="HBHK01020621">
    <property type="protein sequence ID" value="CAD9697125.1"/>
    <property type="molecule type" value="Transcribed_RNA"/>
</dbReference>
<evidence type="ECO:0000256" key="9">
    <source>
        <dbReference type="ARBA" id="ARBA00022853"/>
    </source>
</evidence>
<keyword evidence="9" id="KW-0156">Chromatin regulator</keyword>
<organism evidence="18">
    <name type="scientific">Mucochytrium quahogii</name>
    <dbReference type="NCBI Taxonomy" id="96639"/>
    <lineage>
        <taxon>Eukaryota</taxon>
        <taxon>Sar</taxon>
        <taxon>Stramenopiles</taxon>
        <taxon>Bigyra</taxon>
        <taxon>Labyrinthulomycetes</taxon>
        <taxon>Thraustochytrida</taxon>
        <taxon>Thraustochytriidae</taxon>
        <taxon>Mucochytrium</taxon>
    </lineage>
</organism>
<feature type="region of interest" description="Disordered" evidence="13">
    <location>
        <begin position="1"/>
        <end position="42"/>
    </location>
</feature>
<feature type="domain" description="HMG box" evidence="15">
    <location>
        <begin position="487"/>
        <end position="555"/>
    </location>
</feature>
<dbReference type="SMART" id="SM00249">
    <property type="entry name" value="PHD"/>
    <property type="match status" value="1"/>
</dbReference>
<dbReference type="Pfam" id="PF00271">
    <property type="entry name" value="Helicase_C"/>
    <property type="match status" value="1"/>
</dbReference>
<keyword evidence="10 12" id="KW-0238">DNA-binding</keyword>
<protein>
    <submittedName>
        <fullName evidence="18">Uncharacterized protein</fullName>
    </submittedName>
</protein>
<dbReference type="SUPFAM" id="SSF51045">
    <property type="entry name" value="WW domain"/>
    <property type="match status" value="1"/>
</dbReference>
<dbReference type="GO" id="GO:0000785">
    <property type="term" value="C:chromatin"/>
    <property type="evidence" value="ECO:0007669"/>
    <property type="project" value="TreeGrafter"/>
</dbReference>
<evidence type="ECO:0000259" key="15">
    <source>
        <dbReference type="PROSITE" id="PS50118"/>
    </source>
</evidence>
<feature type="compositionally biased region" description="Low complexity" evidence="13">
    <location>
        <begin position="15"/>
        <end position="26"/>
    </location>
</feature>
<name>A0A7S2WMT9_9STRA</name>
<dbReference type="CDD" id="cd00201">
    <property type="entry name" value="WW"/>
    <property type="match status" value="1"/>
</dbReference>
<dbReference type="GO" id="GO:0008270">
    <property type="term" value="F:zinc ion binding"/>
    <property type="evidence" value="ECO:0007669"/>
    <property type="project" value="UniProtKB-KW"/>
</dbReference>
<dbReference type="InterPro" id="IPR001965">
    <property type="entry name" value="Znf_PHD"/>
</dbReference>